<evidence type="ECO:0000256" key="4">
    <source>
        <dbReference type="ARBA" id="ARBA00022801"/>
    </source>
</evidence>
<name>A0AAD5X0A7_9FUNG</name>
<dbReference type="InterPro" id="IPR002562">
    <property type="entry name" value="3'-5'_exonuclease_dom"/>
</dbReference>
<keyword evidence="4" id="KW-0378">Hydrolase</keyword>
<sequence length="314" mass="34812">MASRSVEWIRRIPICRVAPPSSIITLNILYTNRAPSIINWLNTYANQPVRLGFDTEHRPQFQKGQPRPPTALLQLATPAGEVLLLPGFQLNRTEWAQVQPVLERVLNNRDIWKVGVGVLSDVKLLIEDWGLNVGHDCGCVDIGDMVKKLVGWTPPPPRPPGVANPNKRKAKEGKHSSPISTPIIIDVEEYSSLGRAGPAASLAIVANSHSSTTIKQPLALPQPPKRSFALRTLTMEYLEVHMSKKAQMSNWERHPLTEEMIEYAAIDAWAGVAVLNAVEGEFQKKQHFENEVLRQWGHAVAAKGKKRKAPPAGE</sequence>
<comment type="subcellular location">
    <subcellularLocation>
        <location evidence="1">Nucleus</location>
    </subcellularLocation>
</comment>
<dbReference type="InterPro" id="IPR036397">
    <property type="entry name" value="RNaseH_sf"/>
</dbReference>
<dbReference type="GO" id="GO:0008408">
    <property type="term" value="F:3'-5' exonuclease activity"/>
    <property type="evidence" value="ECO:0007669"/>
    <property type="project" value="InterPro"/>
</dbReference>
<keyword evidence="13" id="KW-1185">Reference proteome</keyword>
<dbReference type="GO" id="GO:0006139">
    <property type="term" value="P:nucleobase-containing compound metabolic process"/>
    <property type="evidence" value="ECO:0007669"/>
    <property type="project" value="InterPro"/>
</dbReference>
<dbReference type="InterPro" id="IPR051132">
    <property type="entry name" value="3-5_Exonuclease_domain"/>
</dbReference>
<feature type="compositionally biased region" description="Pro residues" evidence="10">
    <location>
        <begin position="153"/>
        <end position="162"/>
    </location>
</feature>
<dbReference type="Gene3D" id="3.30.420.10">
    <property type="entry name" value="Ribonuclease H-like superfamily/Ribonuclease H"/>
    <property type="match status" value="1"/>
</dbReference>
<keyword evidence="2" id="KW-0540">Nuclease</keyword>
<evidence type="ECO:0000256" key="7">
    <source>
        <dbReference type="ARBA" id="ARBA00023242"/>
    </source>
</evidence>
<feature type="domain" description="3'-5' exonuclease" evidence="11">
    <location>
        <begin position="225"/>
        <end position="277"/>
    </location>
</feature>
<evidence type="ECO:0000256" key="3">
    <source>
        <dbReference type="ARBA" id="ARBA00022723"/>
    </source>
</evidence>
<dbReference type="Proteomes" id="UP001212841">
    <property type="component" value="Unassembled WGS sequence"/>
</dbReference>
<dbReference type="Pfam" id="PF01612">
    <property type="entry name" value="DNA_pol_A_exo1"/>
    <property type="match status" value="1"/>
</dbReference>
<dbReference type="PANTHER" id="PTHR13620">
    <property type="entry name" value="3-5 EXONUCLEASE"/>
    <property type="match status" value="1"/>
</dbReference>
<evidence type="ECO:0000256" key="9">
    <source>
        <dbReference type="ARBA" id="ARBA00042761"/>
    </source>
</evidence>
<reference evidence="12" key="1">
    <citation type="submission" date="2020-05" db="EMBL/GenBank/DDBJ databases">
        <title>Phylogenomic resolution of chytrid fungi.</title>
        <authorList>
            <person name="Stajich J.E."/>
            <person name="Amses K."/>
            <person name="Simmons R."/>
            <person name="Seto K."/>
            <person name="Myers J."/>
            <person name="Bonds A."/>
            <person name="Quandt C.A."/>
            <person name="Barry K."/>
            <person name="Liu P."/>
            <person name="Grigoriev I."/>
            <person name="Longcore J.E."/>
            <person name="James T.Y."/>
        </authorList>
    </citation>
    <scope>NUCLEOTIDE SEQUENCE</scope>
    <source>
        <strain evidence="12">JEL0318</strain>
    </source>
</reference>
<dbReference type="AlphaFoldDB" id="A0AAD5X0A7"/>
<evidence type="ECO:0000256" key="2">
    <source>
        <dbReference type="ARBA" id="ARBA00022722"/>
    </source>
</evidence>
<dbReference type="CDD" id="cd06141">
    <property type="entry name" value="WRN_exo"/>
    <property type="match status" value="1"/>
</dbReference>
<accession>A0AAD5X0A7</accession>
<evidence type="ECO:0000313" key="12">
    <source>
        <dbReference type="EMBL" id="KAJ3049372.1"/>
    </source>
</evidence>
<keyword evidence="5" id="KW-0269">Exonuclease</keyword>
<evidence type="ECO:0000256" key="10">
    <source>
        <dbReference type="SAM" id="MobiDB-lite"/>
    </source>
</evidence>
<evidence type="ECO:0000256" key="1">
    <source>
        <dbReference type="ARBA" id="ARBA00004123"/>
    </source>
</evidence>
<evidence type="ECO:0000256" key="6">
    <source>
        <dbReference type="ARBA" id="ARBA00022842"/>
    </source>
</evidence>
<protein>
    <recommendedName>
        <fullName evidence="8">3'-5' exonuclease</fullName>
    </recommendedName>
    <alternativeName>
        <fullName evidence="9">Werner Syndrome-like exonuclease</fullName>
    </alternativeName>
</protein>
<gene>
    <name evidence="12" type="ORF">HK097_009626</name>
</gene>
<evidence type="ECO:0000313" key="13">
    <source>
        <dbReference type="Proteomes" id="UP001212841"/>
    </source>
</evidence>
<proteinExistence type="predicted"/>
<dbReference type="GO" id="GO:0003676">
    <property type="term" value="F:nucleic acid binding"/>
    <property type="evidence" value="ECO:0007669"/>
    <property type="project" value="InterPro"/>
</dbReference>
<evidence type="ECO:0000259" key="11">
    <source>
        <dbReference type="Pfam" id="PF01612"/>
    </source>
</evidence>
<keyword evidence="3" id="KW-0479">Metal-binding</keyword>
<evidence type="ECO:0000256" key="8">
    <source>
        <dbReference type="ARBA" id="ARBA00040531"/>
    </source>
</evidence>
<keyword evidence="7" id="KW-0539">Nucleus</keyword>
<dbReference type="GO" id="GO:0005634">
    <property type="term" value="C:nucleus"/>
    <property type="evidence" value="ECO:0007669"/>
    <property type="project" value="UniProtKB-SubCell"/>
</dbReference>
<dbReference type="EMBL" id="JADGJD010000654">
    <property type="protein sequence ID" value="KAJ3049372.1"/>
    <property type="molecule type" value="Genomic_DNA"/>
</dbReference>
<keyword evidence="6" id="KW-0460">Magnesium</keyword>
<evidence type="ECO:0000256" key="5">
    <source>
        <dbReference type="ARBA" id="ARBA00022839"/>
    </source>
</evidence>
<feature type="region of interest" description="Disordered" evidence="10">
    <location>
        <begin position="152"/>
        <end position="177"/>
    </location>
</feature>
<organism evidence="12 13">
    <name type="scientific">Rhizophlyctis rosea</name>
    <dbReference type="NCBI Taxonomy" id="64517"/>
    <lineage>
        <taxon>Eukaryota</taxon>
        <taxon>Fungi</taxon>
        <taxon>Fungi incertae sedis</taxon>
        <taxon>Chytridiomycota</taxon>
        <taxon>Chytridiomycota incertae sedis</taxon>
        <taxon>Chytridiomycetes</taxon>
        <taxon>Rhizophlyctidales</taxon>
        <taxon>Rhizophlyctidaceae</taxon>
        <taxon>Rhizophlyctis</taxon>
    </lineage>
</organism>
<dbReference type="SUPFAM" id="SSF53098">
    <property type="entry name" value="Ribonuclease H-like"/>
    <property type="match status" value="1"/>
</dbReference>
<dbReference type="InterPro" id="IPR012337">
    <property type="entry name" value="RNaseH-like_sf"/>
</dbReference>
<dbReference type="GO" id="GO:0046872">
    <property type="term" value="F:metal ion binding"/>
    <property type="evidence" value="ECO:0007669"/>
    <property type="project" value="UniProtKB-KW"/>
</dbReference>
<dbReference type="PANTHER" id="PTHR13620:SF109">
    <property type="entry name" value="3'-5' EXONUCLEASE"/>
    <property type="match status" value="1"/>
</dbReference>
<comment type="caution">
    <text evidence="12">The sequence shown here is derived from an EMBL/GenBank/DDBJ whole genome shotgun (WGS) entry which is preliminary data.</text>
</comment>